<accession>A0ABT7XQI3</accession>
<dbReference type="RefSeq" id="WP_289830690.1">
    <property type="nucleotide sequence ID" value="NZ_JAUEDK010000025.1"/>
</dbReference>
<dbReference type="HAMAP" id="MF_00267">
    <property type="entry name" value="MinC"/>
    <property type="match status" value="1"/>
</dbReference>
<evidence type="ECO:0000256" key="4">
    <source>
        <dbReference type="ARBA" id="ARBA00023306"/>
    </source>
</evidence>
<proteinExistence type="inferred from homology"/>
<evidence type="ECO:0000259" key="8">
    <source>
        <dbReference type="Pfam" id="PF05209"/>
    </source>
</evidence>
<comment type="function">
    <text evidence="5 6">Cell division inhibitor that blocks the formation of polar Z ring septums. Rapidly oscillates between the poles of the cell to destabilize FtsZ filaments that have formed before they mature into polar Z rings. Prevents FtsZ polymerization.</text>
</comment>
<gene>
    <name evidence="6 9" type="primary">minC</name>
    <name evidence="9" type="ORF">QU481_14235</name>
</gene>
<evidence type="ECO:0000256" key="3">
    <source>
        <dbReference type="ARBA" id="ARBA00023210"/>
    </source>
</evidence>
<organism evidence="9 10">
    <name type="scientific">Crenobacter oryzisoli</name>
    <dbReference type="NCBI Taxonomy" id="3056844"/>
    <lineage>
        <taxon>Bacteria</taxon>
        <taxon>Pseudomonadati</taxon>
        <taxon>Pseudomonadota</taxon>
        <taxon>Betaproteobacteria</taxon>
        <taxon>Neisseriales</taxon>
        <taxon>Neisseriaceae</taxon>
        <taxon>Crenobacter</taxon>
    </lineage>
</organism>
<dbReference type="NCBIfam" id="TIGR01222">
    <property type="entry name" value="minC"/>
    <property type="match status" value="1"/>
</dbReference>
<keyword evidence="3 6" id="KW-0717">Septation</keyword>
<evidence type="ECO:0000256" key="2">
    <source>
        <dbReference type="ARBA" id="ARBA00022618"/>
    </source>
</evidence>
<evidence type="ECO:0000259" key="7">
    <source>
        <dbReference type="Pfam" id="PF03775"/>
    </source>
</evidence>
<protein>
    <recommendedName>
        <fullName evidence="6">Probable septum site-determining protein MinC</fullName>
    </recommendedName>
</protein>
<keyword evidence="4 6" id="KW-0131">Cell cycle</keyword>
<dbReference type="PANTHER" id="PTHR34108">
    <property type="entry name" value="SEPTUM SITE-DETERMINING PROTEIN MINC"/>
    <property type="match status" value="1"/>
</dbReference>
<dbReference type="SUPFAM" id="SSF63848">
    <property type="entry name" value="Cell-division inhibitor MinC, C-terminal domain"/>
    <property type="match status" value="1"/>
</dbReference>
<dbReference type="InterPro" id="IPR036145">
    <property type="entry name" value="MinC_C_sf"/>
</dbReference>
<feature type="domain" description="Septum formation inhibitor MinC N-terminal" evidence="8">
    <location>
        <begin position="8"/>
        <end position="78"/>
    </location>
</feature>
<keyword evidence="10" id="KW-1185">Reference proteome</keyword>
<dbReference type="InterPro" id="IPR016098">
    <property type="entry name" value="CAP/MinC_C"/>
</dbReference>
<evidence type="ECO:0000313" key="9">
    <source>
        <dbReference type="EMBL" id="MDN0076046.1"/>
    </source>
</evidence>
<keyword evidence="2 6" id="KW-0132">Cell division</keyword>
<evidence type="ECO:0000256" key="5">
    <source>
        <dbReference type="ARBA" id="ARBA00025606"/>
    </source>
</evidence>
<dbReference type="Proteomes" id="UP001168540">
    <property type="component" value="Unassembled WGS sequence"/>
</dbReference>
<evidence type="ECO:0000256" key="1">
    <source>
        <dbReference type="ARBA" id="ARBA00006291"/>
    </source>
</evidence>
<dbReference type="Gene3D" id="2.160.20.70">
    <property type="match status" value="1"/>
</dbReference>
<evidence type="ECO:0000313" key="10">
    <source>
        <dbReference type="Proteomes" id="UP001168540"/>
    </source>
</evidence>
<dbReference type="InterPro" id="IPR007874">
    <property type="entry name" value="MinC_N"/>
</dbReference>
<comment type="similarity">
    <text evidence="1 6">Belongs to the MinC family.</text>
</comment>
<reference evidence="9" key="1">
    <citation type="submission" date="2023-06" db="EMBL/GenBank/DDBJ databases">
        <authorList>
            <person name="Zhang S."/>
        </authorList>
    </citation>
    <scope>NUCLEOTIDE SEQUENCE</scope>
    <source>
        <strain evidence="9">SG2303</strain>
    </source>
</reference>
<dbReference type="InterPro" id="IPR013033">
    <property type="entry name" value="MinC"/>
</dbReference>
<name>A0ABT7XQI3_9NEIS</name>
<dbReference type="EMBL" id="JAUEDK010000025">
    <property type="protein sequence ID" value="MDN0076046.1"/>
    <property type="molecule type" value="Genomic_DNA"/>
</dbReference>
<sequence>MSQTAHAFDIKSASLDLLALLLKTADPAELQTALDARFGNTTETASEAFLLDLDGLPNAMELPLAELLPLFSRYGIRVVGLRHSSRSLAALASQHGLAFSQASTPPRGTLAETAAPEAPVVAAPVAAAPAQAPVSVPAQTLIIDRPVRAGQQIYARGGDLVVLAMISAGAEVIADGNIHIYAPLRGRALAGARGNLAARIFTQSMEAELVSIAGVYRTIEQRLPESILGKPTQIYLDSERLVMTALGE</sequence>
<comment type="subunit">
    <text evidence="6">Interacts with MinD and FtsZ.</text>
</comment>
<dbReference type="Pfam" id="PF05209">
    <property type="entry name" value="MinC_N"/>
    <property type="match status" value="1"/>
</dbReference>
<feature type="domain" description="Septum formation inhibitor MinC C-terminal" evidence="7">
    <location>
        <begin position="142"/>
        <end position="243"/>
    </location>
</feature>
<evidence type="ECO:0000256" key="6">
    <source>
        <dbReference type="HAMAP-Rule" id="MF_00267"/>
    </source>
</evidence>
<dbReference type="PANTHER" id="PTHR34108:SF1">
    <property type="entry name" value="SEPTUM SITE-DETERMINING PROTEIN MINC"/>
    <property type="match status" value="1"/>
</dbReference>
<dbReference type="Pfam" id="PF03775">
    <property type="entry name" value="MinC_C"/>
    <property type="match status" value="1"/>
</dbReference>
<dbReference type="InterPro" id="IPR005526">
    <property type="entry name" value="Septum_form_inhib_MinC_C"/>
</dbReference>
<comment type="caution">
    <text evidence="9">The sequence shown here is derived from an EMBL/GenBank/DDBJ whole genome shotgun (WGS) entry which is preliminary data.</text>
</comment>
<dbReference type="Gene3D" id="3.30.70.260">
    <property type="match status" value="1"/>
</dbReference>